<name>A0A517LWS4_9BACT</name>
<keyword evidence="1 6" id="KW-0808">Transferase</keyword>
<dbReference type="InterPro" id="IPR000719">
    <property type="entry name" value="Prot_kinase_dom"/>
</dbReference>
<evidence type="ECO:0000256" key="3">
    <source>
        <dbReference type="ARBA" id="ARBA00022777"/>
    </source>
</evidence>
<gene>
    <name evidence="6" type="primary">pkn1_3</name>
    <name evidence="6" type="ORF">EC9_12350</name>
</gene>
<keyword evidence="7" id="KW-1185">Reference proteome</keyword>
<sequence length="294" mass="32375">MTDRTGVTTDRVPSAKRNQCVGIWRLLECFHQGPWTDLFYAQPAEAAGSPRADYVVKMVTDSIDAQLEGQLQLRQEATSAKAASHPNLIALLDARLSAPRPYVVFPRLDGQPLSTWLGSKYSQPLPVGLWWIRQAAQALQALHQSGWIHGDVKPDNMLVSLSGHLTVIDLGLSMREGDTLQADRFQGTPAYAAPEQIQGKGRATSQSDIYSLGMVFQQMLCRNKPAVPAKPLNRQLLQKFQVPESVVGMLEEMTSPTATDRPTAAQLVDRIFKLEIETLGTHIQPLDDTLPQAA</sequence>
<dbReference type="EC" id="2.7.11.1" evidence="6"/>
<dbReference type="EMBL" id="CP036261">
    <property type="protein sequence ID" value="QDS87059.1"/>
    <property type="molecule type" value="Genomic_DNA"/>
</dbReference>
<dbReference type="GO" id="GO:0004674">
    <property type="term" value="F:protein serine/threonine kinase activity"/>
    <property type="evidence" value="ECO:0007669"/>
    <property type="project" value="UniProtKB-EC"/>
</dbReference>
<dbReference type="InterPro" id="IPR011009">
    <property type="entry name" value="Kinase-like_dom_sf"/>
</dbReference>
<evidence type="ECO:0000313" key="7">
    <source>
        <dbReference type="Proteomes" id="UP000319557"/>
    </source>
</evidence>
<feature type="domain" description="Protein kinase" evidence="5">
    <location>
        <begin position="24"/>
        <end position="273"/>
    </location>
</feature>
<evidence type="ECO:0000256" key="1">
    <source>
        <dbReference type="ARBA" id="ARBA00022679"/>
    </source>
</evidence>
<dbReference type="AlphaFoldDB" id="A0A517LWS4"/>
<organism evidence="6 7">
    <name type="scientific">Rosistilla ulvae</name>
    <dbReference type="NCBI Taxonomy" id="1930277"/>
    <lineage>
        <taxon>Bacteria</taxon>
        <taxon>Pseudomonadati</taxon>
        <taxon>Planctomycetota</taxon>
        <taxon>Planctomycetia</taxon>
        <taxon>Pirellulales</taxon>
        <taxon>Pirellulaceae</taxon>
        <taxon>Rosistilla</taxon>
    </lineage>
</organism>
<dbReference type="PANTHER" id="PTHR43289:SF33">
    <property type="entry name" value="SERINE_THREONINE KINASE 31"/>
    <property type="match status" value="1"/>
</dbReference>
<keyword evidence="4" id="KW-0067">ATP-binding</keyword>
<dbReference type="Pfam" id="PF00069">
    <property type="entry name" value="Pkinase"/>
    <property type="match status" value="1"/>
</dbReference>
<dbReference type="PANTHER" id="PTHR43289">
    <property type="entry name" value="MITOGEN-ACTIVATED PROTEIN KINASE KINASE KINASE 20-RELATED"/>
    <property type="match status" value="1"/>
</dbReference>
<dbReference type="PROSITE" id="PS50011">
    <property type="entry name" value="PROTEIN_KINASE_DOM"/>
    <property type="match status" value="1"/>
</dbReference>
<reference evidence="6 7" key="1">
    <citation type="submission" date="2019-02" db="EMBL/GenBank/DDBJ databases">
        <title>Deep-cultivation of Planctomycetes and their phenomic and genomic characterization uncovers novel biology.</title>
        <authorList>
            <person name="Wiegand S."/>
            <person name="Jogler M."/>
            <person name="Boedeker C."/>
            <person name="Pinto D."/>
            <person name="Vollmers J."/>
            <person name="Rivas-Marin E."/>
            <person name="Kohn T."/>
            <person name="Peeters S.H."/>
            <person name="Heuer A."/>
            <person name="Rast P."/>
            <person name="Oberbeckmann S."/>
            <person name="Bunk B."/>
            <person name="Jeske O."/>
            <person name="Meyerdierks A."/>
            <person name="Storesund J.E."/>
            <person name="Kallscheuer N."/>
            <person name="Luecker S."/>
            <person name="Lage O.M."/>
            <person name="Pohl T."/>
            <person name="Merkel B.J."/>
            <person name="Hornburger P."/>
            <person name="Mueller R.-W."/>
            <person name="Bruemmer F."/>
            <person name="Labrenz M."/>
            <person name="Spormann A.M."/>
            <person name="Op den Camp H."/>
            <person name="Overmann J."/>
            <person name="Amann R."/>
            <person name="Jetten M.S.M."/>
            <person name="Mascher T."/>
            <person name="Medema M.H."/>
            <person name="Devos D.P."/>
            <person name="Kaster A.-K."/>
            <person name="Ovreas L."/>
            <person name="Rohde M."/>
            <person name="Galperin M.Y."/>
            <person name="Jogler C."/>
        </authorList>
    </citation>
    <scope>NUCLEOTIDE SEQUENCE [LARGE SCALE GENOMIC DNA]</scope>
    <source>
        <strain evidence="6 7">EC9</strain>
    </source>
</reference>
<dbReference type="Gene3D" id="1.10.510.10">
    <property type="entry name" value="Transferase(Phosphotransferase) domain 1"/>
    <property type="match status" value="1"/>
</dbReference>
<dbReference type="SMART" id="SM00220">
    <property type="entry name" value="S_TKc"/>
    <property type="match status" value="1"/>
</dbReference>
<protein>
    <submittedName>
        <fullName evidence="6">Serine/threonine-protein kinase Pkn1</fullName>
        <ecNumber evidence="6">2.7.11.1</ecNumber>
    </submittedName>
</protein>
<evidence type="ECO:0000259" key="5">
    <source>
        <dbReference type="PROSITE" id="PS50011"/>
    </source>
</evidence>
<evidence type="ECO:0000256" key="4">
    <source>
        <dbReference type="ARBA" id="ARBA00022840"/>
    </source>
</evidence>
<keyword evidence="3 6" id="KW-0418">Kinase</keyword>
<proteinExistence type="predicted"/>
<evidence type="ECO:0000256" key="2">
    <source>
        <dbReference type="ARBA" id="ARBA00022741"/>
    </source>
</evidence>
<dbReference type="RefSeq" id="WP_145343197.1">
    <property type="nucleotide sequence ID" value="NZ_CP036261.1"/>
</dbReference>
<dbReference type="OrthoDB" id="9801841at2"/>
<evidence type="ECO:0000313" key="6">
    <source>
        <dbReference type="EMBL" id="QDS87059.1"/>
    </source>
</evidence>
<keyword evidence="2" id="KW-0547">Nucleotide-binding</keyword>
<dbReference type="KEGG" id="ruv:EC9_12350"/>
<dbReference type="Proteomes" id="UP000319557">
    <property type="component" value="Chromosome"/>
</dbReference>
<accession>A0A517LWS4</accession>
<dbReference type="CDD" id="cd14014">
    <property type="entry name" value="STKc_PknB_like"/>
    <property type="match status" value="1"/>
</dbReference>
<dbReference type="GO" id="GO:0005524">
    <property type="term" value="F:ATP binding"/>
    <property type="evidence" value="ECO:0007669"/>
    <property type="project" value="UniProtKB-KW"/>
</dbReference>
<dbReference type="SUPFAM" id="SSF56112">
    <property type="entry name" value="Protein kinase-like (PK-like)"/>
    <property type="match status" value="1"/>
</dbReference>